<organism evidence="1 2">
    <name type="scientific">Streptomyces phaeofaciens</name>
    <dbReference type="NCBI Taxonomy" id="68254"/>
    <lineage>
        <taxon>Bacteria</taxon>
        <taxon>Bacillati</taxon>
        <taxon>Actinomycetota</taxon>
        <taxon>Actinomycetes</taxon>
        <taxon>Kitasatosporales</taxon>
        <taxon>Streptomycetaceae</taxon>
        <taxon>Streptomyces</taxon>
    </lineage>
</organism>
<dbReference type="Proteomes" id="UP000646776">
    <property type="component" value="Unassembled WGS sequence"/>
</dbReference>
<keyword evidence="2" id="KW-1185">Reference proteome</keyword>
<dbReference type="AlphaFoldDB" id="A0A918HQS4"/>
<dbReference type="EMBL" id="BMSA01000053">
    <property type="protein sequence ID" value="GGT97283.1"/>
    <property type="molecule type" value="Genomic_DNA"/>
</dbReference>
<name>A0A918HQS4_9ACTN</name>
<proteinExistence type="predicted"/>
<dbReference type="RefSeq" id="WP_189718257.1">
    <property type="nucleotide sequence ID" value="NZ_BMSA01000053.1"/>
</dbReference>
<comment type="caution">
    <text evidence="1">The sequence shown here is derived from an EMBL/GenBank/DDBJ whole genome shotgun (WGS) entry which is preliminary data.</text>
</comment>
<reference evidence="1" key="2">
    <citation type="submission" date="2020-09" db="EMBL/GenBank/DDBJ databases">
        <authorList>
            <person name="Sun Q."/>
            <person name="Ohkuma M."/>
        </authorList>
    </citation>
    <scope>NUCLEOTIDE SEQUENCE</scope>
    <source>
        <strain evidence="1">JCM 4125</strain>
    </source>
</reference>
<evidence type="ECO:0000313" key="1">
    <source>
        <dbReference type="EMBL" id="GGT97283.1"/>
    </source>
</evidence>
<evidence type="ECO:0000313" key="2">
    <source>
        <dbReference type="Proteomes" id="UP000646776"/>
    </source>
</evidence>
<sequence>MTVPQSVATAPVQTAEAQGNARVTQVGGNYEEHVHRYVRGWQYLHGTSVDTAELDLAEHAFVDPSDSGGPGHAAQAVSKLTRPYGRSHVLVLCGEAGSGRRTAALHVLLRAGLARERLRWLSLDWDQPRTEQIPATKGHGFILDLTGSQELSEDFYTGLADYQKEAEATEAFLIILADTNGWNPGAAATVPVVHLMRPQATRVAKAHLRHRAGDRVDWLASPPLDTLLTKGASAADAARLARLITHADDGDREAVQQEFTGWRDHLTNWFRQHSGPDDVRERALLVSAAVLEMVPAQNVLEAADRLFAEVGGVLPPGGPLAGRDLEQRLLAVQASLVDGERISLDADRHGLSEAVLAYVWQQRPQLRGVLLKWASQISAPNGTAVRHLRRIADCLVQLSLLPGGSTVRSVVTGWIDTGRSAHRQLAIEVLEKMALHPDTGVGVRRLLYEWAQQRTSSKDLLTAVAEICAGRLGREYPRVALTRLRVLASRQDSLAREAVADAVHMLASAPEQRVPVLSEVVDWAESANSTTATAGAGTFLALTDISGDSLLPLPTRQEPVGSAVSTPADDLFVRGWRAALNEPSTSARAHAQLAAWLDSASLSDEQVLPLAAAVLRGHLGQAGAAELLVGSSSSSDLGLTRRRKLLDLLIGEQTSFPAAPAPAAGSESDPTAR</sequence>
<reference evidence="1" key="1">
    <citation type="journal article" date="2014" name="Int. J. Syst. Evol. Microbiol.">
        <title>Complete genome sequence of Corynebacterium casei LMG S-19264T (=DSM 44701T), isolated from a smear-ripened cheese.</title>
        <authorList>
            <consortium name="US DOE Joint Genome Institute (JGI-PGF)"/>
            <person name="Walter F."/>
            <person name="Albersmeier A."/>
            <person name="Kalinowski J."/>
            <person name="Ruckert C."/>
        </authorList>
    </citation>
    <scope>NUCLEOTIDE SEQUENCE</scope>
    <source>
        <strain evidence="1">JCM 4125</strain>
    </source>
</reference>
<accession>A0A918HQS4</accession>
<protein>
    <submittedName>
        <fullName evidence="1">Uncharacterized protein</fullName>
    </submittedName>
</protein>
<gene>
    <name evidence="1" type="ORF">GCM10010226_88370</name>
</gene>